<dbReference type="AlphaFoldDB" id="A0A2K9NVB8"/>
<dbReference type="Proteomes" id="UP000235584">
    <property type="component" value="Chromosome"/>
</dbReference>
<evidence type="ECO:0000313" key="4">
    <source>
        <dbReference type="EMBL" id="AUN99447.1"/>
    </source>
</evidence>
<dbReference type="InterPro" id="IPR025669">
    <property type="entry name" value="AAA_dom"/>
</dbReference>
<dbReference type="GO" id="GO:0005524">
    <property type="term" value="F:ATP binding"/>
    <property type="evidence" value="ECO:0007669"/>
    <property type="project" value="UniProtKB-KW"/>
</dbReference>
<dbReference type="GO" id="GO:0051782">
    <property type="term" value="P:negative regulation of cell division"/>
    <property type="evidence" value="ECO:0007669"/>
    <property type="project" value="TreeGrafter"/>
</dbReference>
<dbReference type="RefSeq" id="WP_102244738.1">
    <property type="nucleotide sequence ID" value="NZ_CP025704.1"/>
</dbReference>
<evidence type="ECO:0000256" key="1">
    <source>
        <dbReference type="ARBA" id="ARBA00022741"/>
    </source>
</evidence>
<protein>
    <recommendedName>
        <fullName evidence="3">AAA domain-containing protein</fullName>
    </recommendedName>
</protein>
<dbReference type="GO" id="GO:0016887">
    <property type="term" value="F:ATP hydrolysis activity"/>
    <property type="evidence" value="ECO:0007669"/>
    <property type="project" value="TreeGrafter"/>
</dbReference>
<name>A0A2K9NVB8_BACTC</name>
<dbReference type="Gene3D" id="3.40.50.300">
    <property type="entry name" value="P-loop containing nucleotide triphosphate hydrolases"/>
    <property type="match status" value="1"/>
</dbReference>
<evidence type="ECO:0000256" key="2">
    <source>
        <dbReference type="ARBA" id="ARBA00022840"/>
    </source>
</evidence>
<dbReference type="PANTHER" id="PTHR43384:SF6">
    <property type="entry name" value="SEPTUM SITE-DETERMINING PROTEIN MIND HOMOLOG, CHLOROPLASTIC"/>
    <property type="match status" value="1"/>
</dbReference>
<dbReference type="EMBL" id="CP025704">
    <property type="protein sequence ID" value="AUN99447.1"/>
    <property type="molecule type" value="Genomic_DNA"/>
</dbReference>
<dbReference type="PANTHER" id="PTHR43384">
    <property type="entry name" value="SEPTUM SITE-DETERMINING PROTEIN MIND HOMOLOG, CHLOROPLASTIC-RELATED"/>
    <property type="match status" value="1"/>
</dbReference>
<accession>A0A2K9NVB8</accession>
<dbReference type="InterPro" id="IPR050625">
    <property type="entry name" value="ParA/MinD_ATPase"/>
</dbReference>
<reference evidence="4 5" key="1">
    <citation type="submission" date="2018-01" db="EMBL/GenBank/DDBJ databases">
        <title>Complete genome sequence of Bacteriovorax stolpii DSM12778.</title>
        <authorList>
            <person name="Tang B."/>
            <person name="Chang J."/>
        </authorList>
    </citation>
    <scope>NUCLEOTIDE SEQUENCE [LARGE SCALE GENOMIC DNA]</scope>
    <source>
        <strain evidence="4 5">DSM 12778</strain>
    </source>
</reference>
<gene>
    <name evidence="4" type="ORF">C0V70_15290</name>
</gene>
<dbReference type="SUPFAM" id="SSF52540">
    <property type="entry name" value="P-loop containing nucleoside triphosphate hydrolases"/>
    <property type="match status" value="1"/>
</dbReference>
<sequence>MLSLKKPNPTDWLVSQNKYQSKKTSLKAKTISVTAGKGGVGKTSVAVKMAKLLAESGYKVLLLDCDTNLSNTVVKLGLPITNYFYELVSAQREFDDCLHKDGNLHLLSGCNGSIDLFNKSLEIDRVIIDILVNHEKDYDYIILDCPAGITKETLTLNAYSDYRFVVVTPDKSSVTDSYSLIKILNKEFGVNDNHLLINKISSESQYQRMIKTLSETVETFLKCRLHILGGVKKEELPDDHFDTVLLHQANNSLHKNFVNIVTRFTDEIEGASGLHDLHYSAQFQQDVRLTV</sequence>
<feature type="domain" description="AAA" evidence="3">
    <location>
        <begin position="29"/>
        <end position="184"/>
    </location>
</feature>
<keyword evidence="2" id="KW-0067">ATP-binding</keyword>
<organism evidence="4 5">
    <name type="scientific">Bacteriovorax stolpii</name>
    <name type="common">Bdellovibrio stolpii</name>
    <dbReference type="NCBI Taxonomy" id="960"/>
    <lineage>
        <taxon>Bacteria</taxon>
        <taxon>Pseudomonadati</taxon>
        <taxon>Bdellovibrionota</taxon>
        <taxon>Bacteriovoracia</taxon>
        <taxon>Bacteriovoracales</taxon>
        <taxon>Bacteriovoracaceae</taxon>
        <taxon>Bacteriovorax</taxon>
    </lineage>
</organism>
<evidence type="ECO:0000313" key="5">
    <source>
        <dbReference type="Proteomes" id="UP000235584"/>
    </source>
</evidence>
<dbReference type="OrthoDB" id="9773088at2"/>
<dbReference type="InterPro" id="IPR027417">
    <property type="entry name" value="P-loop_NTPase"/>
</dbReference>
<dbReference type="Pfam" id="PF13614">
    <property type="entry name" value="AAA_31"/>
    <property type="match status" value="1"/>
</dbReference>
<keyword evidence="5" id="KW-1185">Reference proteome</keyword>
<evidence type="ECO:0000259" key="3">
    <source>
        <dbReference type="Pfam" id="PF13614"/>
    </source>
</evidence>
<keyword evidence="1" id="KW-0547">Nucleotide-binding</keyword>
<dbReference type="GO" id="GO:0009898">
    <property type="term" value="C:cytoplasmic side of plasma membrane"/>
    <property type="evidence" value="ECO:0007669"/>
    <property type="project" value="TreeGrafter"/>
</dbReference>
<dbReference type="KEGG" id="bsto:C0V70_15290"/>
<dbReference type="GO" id="GO:0005829">
    <property type="term" value="C:cytosol"/>
    <property type="evidence" value="ECO:0007669"/>
    <property type="project" value="TreeGrafter"/>
</dbReference>
<proteinExistence type="predicted"/>